<reference evidence="1 2" key="1">
    <citation type="journal article" date="2011" name="Nat. Genet.">
        <title>The genome of the mesopolyploid crop species Brassica rapa.</title>
        <authorList>
            <consortium name="Brassica rapa Genome Sequencing Project Consortium"/>
            <person name="Wang X."/>
            <person name="Wang H."/>
            <person name="Wang J."/>
            <person name="Sun R."/>
            <person name="Wu J."/>
            <person name="Liu S."/>
            <person name="Bai Y."/>
            <person name="Mun J.H."/>
            <person name="Bancroft I."/>
            <person name="Cheng F."/>
            <person name="Huang S."/>
            <person name="Li X."/>
            <person name="Hua W."/>
            <person name="Wang J."/>
            <person name="Wang X."/>
            <person name="Freeling M."/>
            <person name="Pires J.C."/>
            <person name="Paterson A.H."/>
            <person name="Chalhoub B."/>
            <person name="Wang B."/>
            <person name="Hayward A."/>
            <person name="Sharpe A.G."/>
            <person name="Park B.S."/>
            <person name="Weisshaar B."/>
            <person name="Liu B."/>
            <person name="Li B."/>
            <person name="Liu B."/>
            <person name="Tong C."/>
            <person name="Song C."/>
            <person name="Duran C."/>
            <person name="Peng C."/>
            <person name="Geng C."/>
            <person name="Koh C."/>
            <person name="Lin C."/>
            <person name="Edwards D."/>
            <person name="Mu D."/>
            <person name="Shen D."/>
            <person name="Soumpourou E."/>
            <person name="Li F."/>
            <person name="Fraser F."/>
            <person name="Conant G."/>
            <person name="Lassalle G."/>
            <person name="King G.J."/>
            <person name="Bonnema G."/>
            <person name="Tang H."/>
            <person name="Wang H."/>
            <person name="Belcram H."/>
            <person name="Zhou H."/>
            <person name="Hirakawa H."/>
            <person name="Abe H."/>
            <person name="Guo H."/>
            <person name="Wang H."/>
            <person name="Jin H."/>
            <person name="Parkin I.A."/>
            <person name="Batley J."/>
            <person name="Kim J.S."/>
            <person name="Just J."/>
            <person name="Li J."/>
            <person name="Xu J."/>
            <person name="Deng J."/>
            <person name="Kim J.A."/>
            <person name="Li J."/>
            <person name="Yu J."/>
            <person name="Meng J."/>
            <person name="Wang J."/>
            <person name="Min J."/>
            <person name="Poulain J."/>
            <person name="Wang J."/>
            <person name="Hatakeyama K."/>
            <person name="Wu K."/>
            <person name="Wang L."/>
            <person name="Fang L."/>
            <person name="Trick M."/>
            <person name="Links M.G."/>
            <person name="Zhao M."/>
            <person name="Jin M."/>
            <person name="Ramchiary N."/>
            <person name="Drou N."/>
            <person name="Berkman P.J."/>
            <person name="Cai Q."/>
            <person name="Huang Q."/>
            <person name="Li R."/>
            <person name="Tabata S."/>
            <person name="Cheng S."/>
            <person name="Zhang S."/>
            <person name="Zhang S."/>
            <person name="Huang S."/>
            <person name="Sato S."/>
            <person name="Sun S."/>
            <person name="Kwon S.J."/>
            <person name="Choi S.R."/>
            <person name="Lee T.H."/>
            <person name="Fan W."/>
            <person name="Zhao X."/>
            <person name="Tan X."/>
            <person name="Xu X."/>
            <person name="Wang Y."/>
            <person name="Qiu Y."/>
            <person name="Yin Y."/>
            <person name="Li Y."/>
            <person name="Du Y."/>
            <person name="Liao Y."/>
            <person name="Lim Y."/>
            <person name="Narusaka Y."/>
            <person name="Wang Y."/>
            <person name="Wang Z."/>
            <person name="Li Z."/>
            <person name="Wang Z."/>
            <person name="Xiong Z."/>
            <person name="Zhang Z."/>
        </authorList>
    </citation>
    <scope>NUCLEOTIDE SEQUENCE [LARGE SCALE GENOMIC DNA]</scope>
    <source>
        <strain evidence="1 2">cv. Chiifu-401-42</strain>
    </source>
</reference>
<evidence type="ECO:0000313" key="1">
    <source>
        <dbReference type="EnsemblPlants" id="Bra023785.1-P"/>
    </source>
</evidence>
<name>M4E4T1_BRACM</name>
<dbReference type="AlphaFoldDB" id="M4E4T1"/>
<dbReference type="HOGENOM" id="CLU_2349699_0_0_1"/>
<keyword evidence="2" id="KW-1185">Reference proteome</keyword>
<dbReference type="InParanoid" id="M4E4T1"/>
<reference evidence="1 2" key="2">
    <citation type="journal article" date="2018" name="Hortic Res">
        <title>Improved Brassica rapa reference genome by single-molecule sequencing and chromosome conformation capture technologies.</title>
        <authorList>
            <person name="Zhang L."/>
            <person name="Cai X."/>
            <person name="Wu J."/>
            <person name="Liu M."/>
            <person name="Grob S."/>
            <person name="Cheng F."/>
            <person name="Liang J."/>
            <person name="Cai C."/>
            <person name="Liu Z."/>
            <person name="Liu B."/>
            <person name="Wang F."/>
            <person name="Li S."/>
            <person name="Liu F."/>
            <person name="Li X."/>
            <person name="Cheng L."/>
            <person name="Yang W."/>
            <person name="Li M.H."/>
            <person name="Grossniklaus U."/>
            <person name="Zheng H."/>
            <person name="Wang X."/>
        </authorList>
    </citation>
    <scope>NUCLEOTIDE SEQUENCE [LARGE SCALE GENOMIC DNA]</scope>
    <source>
        <strain evidence="1 2">cv. Chiifu-401-42</strain>
    </source>
</reference>
<protein>
    <submittedName>
        <fullName evidence="1">Uncharacterized protein</fullName>
    </submittedName>
</protein>
<accession>M4E4T1</accession>
<proteinExistence type="predicted"/>
<sequence length="97" mass="10455">MWNLSSKGYFVDECVVDRGAVYWRVVDGKSVVDGVVYGRSVDGRSVDIKSMVSGGEIGKRDGGIYSTDAFQEVKPERVGLGFLVSGSAANEGERETN</sequence>
<dbReference type="EnsemblPlants" id="Bra023785.1">
    <property type="protein sequence ID" value="Bra023785.1-P"/>
    <property type="gene ID" value="Bra023785"/>
</dbReference>
<organism evidence="1 2">
    <name type="scientific">Brassica campestris</name>
    <name type="common">Field mustard</name>
    <dbReference type="NCBI Taxonomy" id="3711"/>
    <lineage>
        <taxon>Eukaryota</taxon>
        <taxon>Viridiplantae</taxon>
        <taxon>Streptophyta</taxon>
        <taxon>Embryophyta</taxon>
        <taxon>Tracheophyta</taxon>
        <taxon>Spermatophyta</taxon>
        <taxon>Magnoliopsida</taxon>
        <taxon>eudicotyledons</taxon>
        <taxon>Gunneridae</taxon>
        <taxon>Pentapetalae</taxon>
        <taxon>rosids</taxon>
        <taxon>malvids</taxon>
        <taxon>Brassicales</taxon>
        <taxon>Brassicaceae</taxon>
        <taxon>Brassiceae</taxon>
        <taxon>Brassica</taxon>
    </lineage>
</organism>
<dbReference type="Proteomes" id="UP000011750">
    <property type="component" value="Chromosome A01"/>
</dbReference>
<dbReference type="OMA" id="DRGAVYW"/>
<evidence type="ECO:0000313" key="2">
    <source>
        <dbReference type="Proteomes" id="UP000011750"/>
    </source>
</evidence>
<reference evidence="1" key="3">
    <citation type="submission" date="2023-03" db="UniProtKB">
        <authorList>
            <consortium name="EnsemblPlants"/>
        </authorList>
    </citation>
    <scope>IDENTIFICATION</scope>
    <source>
        <strain evidence="1">cv. Chiifu-401-42</strain>
    </source>
</reference>
<dbReference type="Gramene" id="Bra023785.1">
    <property type="protein sequence ID" value="Bra023785.1-P"/>
    <property type="gene ID" value="Bra023785"/>
</dbReference>